<dbReference type="InterPro" id="IPR029063">
    <property type="entry name" value="SAM-dependent_MTases_sf"/>
</dbReference>
<proteinExistence type="predicted"/>
<dbReference type="EMBL" id="DVLP01000148">
    <property type="protein sequence ID" value="HIT74906.1"/>
    <property type="molecule type" value="Genomic_DNA"/>
</dbReference>
<evidence type="ECO:0000313" key="2">
    <source>
        <dbReference type="EMBL" id="HIT74906.1"/>
    </source>
</evidence>
<organism evidence="2 3">
    <name type="scientific">Candidatus Avipropionibacterium avicola</name>
    <dbReference type="NCBI Taxonomy" id="2840701"/>
    <lineage>
        <taxon>Bacteria</taxon>
        <taxon>Bacillati</taxon>
        <taxon>Actinomycetota</taxon>
        <taxon>Actinomycetes</taxon>
        <taxon>Propionibacteriales</taxon>
        <taxon>Propionibacteriaceae</taxon>
        <taxon>Propionibacteriaceae incertae sedis</taxon>
        <taxon>Candidatus Avipropionibacterium</taxon>
    </lineage>
</organism>
<keyword evidence="1" id="KW-0812">Transmembrane</keyword>
<evidence type="ECO:0000256" key="1">
    <source>
        <dbReference type="SAM" id="Phobius"/>
    </source>
</evidence>
<dbReference type="Pfam" id="PF13578">
    <property type="entry name" value="Methyltransf_24"/>
    <property type="match status" value="1"/>
</dbReference>
<dbReference type="GO" id="GO:0032259">
    <property type="term" value="P:methylation"/>
    <property type="evidence" value="ECO:0007669"/>
    <property type="project" value="UniProtKB-KW"/>
</dbReference>
<feature type="transmembrane region" description="Helical" evidence="1">
    <location>
        <begin position="12"/>
        <end position="32"/>
    </location>
</feature>
<keyword evidence="1" id="KW-1133">Transmembrane helix</keyword>
<comment type="caution">
    <text evidence="2">The sequence shown here is derived from an EMBL/GenBank/DDBJ whole genome shotgun (WGS) entry which is preliminary data.</text>
</comment>
<name>A0A9D1GW65_9ACTN</name>
<protein>
    <submittedName>
        <fullName evidence="2">Class I SAM-dependent methyltransferase</fullName>
    </submittedName>
</protein>
<reference evidence="2" key="1">
    <citation type="submission" date="2020-10" db="EMBL/GenBank/DDBJ databases">
        <authorList>
            <person name="Gilroy R."/>
        </authorList>
    </citation>
    <scope>NUCLEOTIDE SEQUENCE</scope>
    <source>
        <strain evidence="2">ChiGjej1B1-24693</strain>
    </source>
</reference>
<dbReference type="Gene3D" id="3.40.50.150">
    <property type="entry name" value="Vaccinia Virus protein VP39"/>
    <property type="match status" value="1"/>
</dbReference>
<dbReference type="SUPFAM" id="SSF53335">
    <property type="entry name" value="S-adenosyl-L-methionine-dependent methyltransferases"/>
    <property type="match status" value="1"/>
</dbReference>
<keyword evidence="2" id="KW-0808">Transferase</keyword>
<accession>A0A9D1GW65</accession>
<dbReference type="AlphaFoldDB" id="A0A9D1GW65"/>
<dbReference type="GO" id="GO:0008168">
    <property type="term" value="F:methyltransferase activity"/>
    <property type="evidence" value="ECO:0007669"/>
    <property type="project" value="UniProtKB-KW"/>
</dbReference>
<keyword evidence="1" id="KW-0472">Membrane</keyword>
<evidence type="ECO:0000313" key="3">
    <source>
        <dbReference type="Proteomes" id="UP000886842"/>
    </source>
</evidence>
<dbReference type="Proteomes" id="UP000886842">
    <property type="component" value="Unassembled WGS sequence"/>
</dbReference>
<gene>
    <name evidence="2" type="ORF">IAA98_04915</name>
</gene>
<sequence>MAAKERAEKILRFLDGIIAIPLVPAAVLMAFIRRASLHRLPICRAVLRRVGVMPVRNHYYEPWADHDSLSGRLDQPRALPGLDWRDDEQLALLERCTFQSELADLEDPAGTRNGFRFGNGMFEQGDAEMLYNLIRLRKPRRIYEIGSGNSTLVAAKAIAANRADDPDHRCEHVCVEPFENRWLDSIGVRVVRQRVEDLGPDFFADLEQGDLLFIDSSHVIRPRGDVLCEYLEILPTLQPGVLVHVHDIYTPRDYPELWVLGRHRFWNEQYLLEAFLTDSPSWRIVAAMNYLQHAHAEQLQQACPHLRADVETGSFYLERVAAGVSSPEPA</sequence>
<keyword evidence="2" id="KW-0489">Methyltransferase</keyword>
<reference evidence="2" key="2">
    <citation type="journal article" date="2021" name="PeerJ">
        <title>Extensive microbial diversity within the chicken gut microbiome revealed by metagenomics and culture.</title>
        <authorList>
            <person name="Gilroy R."/>
            <person name="Ravi A."/>
            <person name="Getino M."/>
            <person name="Pursley I."/>
            <person name="Horton D.L."/>
            <person name="Alikhan N.F."/>
            <person name="Baker D."/>
            <person name="Gharbi K."/>
            <person name="Hall N."/>
            <person name="Watson M."/>
            <person name="Adriaenssens E.M."/>
            <person name="Foster-Nyarko E."/>
            <person name="Jarju S."/>
            <person name="Secka A."/>
            <person name="Antonio M."/>
            <person name="Oren A."/>
            <person name="Chaudhuri R.R."/>
            <person name="La Ragione R."/>
            <person name="Hildebrand F."/>
            <person name="Pallen M.J."/>
        </authorList>
    </citation>
    <scope>NUCLEOTIDE SEQUENCE</scope>
    <source>
        <strain evidence="2">ChiGjej1B1-24693</strain>
    </source>
</reference>